<gene>
    <name evidence="2" type="ORF">NC653_039496</name>
</gene>
<keyword evidence="1" id="KW-0812">Transmembrane</keyword>
<organism evidence="2 3">
    <name type="scientific">Populus alba x Populus x berolinensis</name>
    <dbReference type="NCBI Taxonomy" id="444605"/>
    <lineage>
        <taxon>Eukaryota</taxon>
        <taxon>Viridiplantae</taxon>
        <taxon>Streptophyta</taxon>
        <taxon>Embryophyta</taxon>
        <taxon>Tracheophyta</taxon>
        <taxon>Spermatophyta</taxon>
        <taxon>Magnoliopsida</taxon>
        <taxon>eudicotyledons</taxon>
        <taxon>Gunneridae</taxon>
        <taxon>Pentapetalae</taxon>
        <taxon>rosids</taxon>
        <taxon>fabids</taxon>
        <taxon>Malpighiales</taxon>
        <taxon>Salicaceae</taxon>
        <taxon>Saliceae</taxon>
        <taxon>Populus</taxon>
    </lineage>
</organism>
<proteinExistence type="predicted"/>
<comment type="caution">
    <text evidence="2">The sequence shown here is derived from an EMBL/GenBank/DDBJ whole genome shotgun (WGS) entry which is preliminary data.</text>
</comment>
<dbReference type="AlphaFoldDB" id="A0AAD6LBF2"/>
<evidence type="ECO:0000256" key="1">
    <source>
        <dbReference type="SAM" id="Phobius"/>
    </source>
</evidence>
<protein>
    <submittedName>
        <fullName evidence="2">Uncharacterized protein</fullName>
    </submittedName>
</protein>
<reference evidence="2 3" key="1">
    <citation type="journal article" date="2023" name="Mol. Ecol. Resour.">
        <title>Chromosome-level genome assembly of a triploid poplar Populus alba 'Berolinensis'.</title>
        <authorList>
            <person name="Chen S."/>
            <person name="Yu Y."/>
            <person name="Wang X."/>
            <person name="Wang S."/>
            <person name="Zhang T."/>
            <person name="Zhou Y."/>
            <person name="He R."/>
            <person name="Meng N."/>
            <person name="Wang Y."/>
            <person name="Liu W."/>
            <person name="Liu Z."/>
            <person name="Liu J."/>
            <person name="Guo Q."/>
            <person name="Huang H."/>
            <person name="Sederoff R.R."/>
            <person name="Wang G."/>
            <person name="Qu G."/>
            <person name="Chen S."/>
        </authorList>
    </citation>
    <scope>NUCLEOTIDE SEQUENCE [LARGE SCALE GENOMIC DNA]</scope>
    <source>
        <strain evidence="2">SC-2020</strain>
    </source>
</reference>
<sequence>MACNHNRALNGKPNLLGPLSFGSIGRAAAFSVGLDILSLKNSVPLPLAGLLVLSGGLLGCVALYSFKHLIRLFWVVPSSVLPHCNQLLFLLQYQPSDTCHYTFGYLLQQSYFVVVTRICFVQLIVAPIFFSISL</sequence>
<evidence type="ECO:0000313" key="2">
    <source>
        <dbReference type="EMBL" id="KAJ6957556.1"/>
    </source>
</evidence>
<name>A0AAD6LBF2_9ROSI</name>
<keyword evidence="1" id="KW-0472">Membrane</keyword>
<feature type="transmembrane region" description="Helical" evidence="1">
    <location>
        <begin position="45"/>
        <end position="65"/>
    </location>
</feature>
<accession>A0AAD6LBF2</accession>
<evidence type="ECO:0000313" key="3">
    <source>
        <dbReference type="Proteomes" id="UP001164929"/>
    </source>
</evidence>
<keyword evidence="1" id="KW-1133">Transmembrane helix</keyword>
<keyword evidence="3" id="KW-1185">Reference proteome</keyword>
<feature type="transmembrane region" description="Helical" evidence="1">
    <location>
        <begin position="72"/>
        <end position="91"/>
    </location>
</feature>
<feature type="transmembrane region" description="Helical" evidence="1">
    <location>
        <begin position="111"/>
        <end position="132"/>
    </location>
</feature>
<dbReference type="EMBL" id="JAQIZT010000018">
    <property type="protein sequence ID" value="KAJ6957556.1"/>
    <property type="molecule type" value="Genomic_DNA"/>
</dbReference>
<dbReference type="Proteomes" id="UP001164929">
    <property type="component" value="Chromosome 18"/>
</dbReference>